<feature type="non-terminal residue" evidence="2">
    <location>
        <position position="137"/>
    </location>
</feature>
<evidence type="ECO:0000256" key="1">
    <source>
        <dbReference type="SAM" id="MobiDB-lite"/>
    </source>
</evidence>
<dbReference type="EMBL" id="CADCTW010000187">
    <property type="protein sequence ID" value="CAA9356239.1"/>
    <property type="molecule type" value="Genomic_DNA"/>
</dbReference>
<feature type="compositionally biased region" description="Low complexity" evidence="1">
    <location>
        <begin position="46"/>
        <end position="57"/>
    </location>
</feature>
<feature type="compositionally biased region" description="Basic residues" evidence="1">
    <location>
        <begin position="8"/>
        <end position="24"/>
    </location>
</feature>
<feature type="region of interest" description="Disordered" evidence="1">
    <location>
        <begin position="1"/>
        <end position="137"/>
    </location>
</feature>
<reference evidence="2" key="1">
    <citation type="submission" date="2020-02" db="EMBL/GenBank/DDBJ databases">
        <authorList>
            <person name="Meier V. D."/>
        </authorList>
    </citation>
    <scope>NUCLEOTIDE SEQUENCE</scope>
    <source>
        <strain evidence="2">AVDCRST_MAG68</strain>
    </source>
</reference>
<feature type="non-terminal residue" evidence="2">
    <location>
        <position position="1"/>
    </location>
</feature>
<accession>A0A6J4MCT4</accession>
<proteinExistence type="predicted"/>
<organism evidence="2">
    <name type="scientific">uncultured Gemmatimonadota bacterium</name>
    <dbReference type="NCBI Taxonomy" id="203437"/>
    <lineage>
        <taxon>Bacteria</taxon>
        <taxon>Pseudomonadati</taxon>
        <taxon>Gemmatimonadota</taxon>
        <taxon>environmental samples</taxon>
    </lineage>
</organism>
<dbReference type="AlphaFoldDB" id="A0A6J4MCT4"/>
<name>A0A6J4MCT4_9BACT</name>
<gene>
    <name evidence="2" type="ORF">AVDCRST_MAG68-4450</name>
</gene>
<evidence type="ECO:0000313" key="2">
    <source>
        <dbReference type="EMBL" id="CAA9356239.1"/>
    </source>
</evidence>
<protein>
    <submittedName>
        <fullName evidence="2">Uncharacterized protein</fullName>
    </submittedName>
</protein>
<sequence length="137" mass="14338">ETDGSLARRVRRHAVRRARRHLPSRRGTGAWPAAATPHRRGRRGTAAQPRPGRATGAPRGGDAPGAVPQTGGPVRRVASGAGVHTRGGRAGEPHERGAGQLCRGRVVPPKRVRGLQRQRTAAPQLRPAAAGGDVPLL</sequence>